<dbReference type="EMBL" id="SMJW01000107">
    <property type="protein sequence ID" value="TDC13183.1"/>
    <property type="molecule type" value="Genomic_DNA"/>
</dbReference>
<organism evidence="3 4">
    <name type="scientific">Actinomadura bangladeshensis</name>
    <dbReference type="NCBI Taxonomy" id="453573"/>
    <lineage>
        <taxon>Bacteria</taxon>
        <taxon>Bacillati</taxon>
        <taxon>Actinomycetota</taxon>
        <taxon>Actinomycetes</taxon>
        <taxon>Streptosporangiales</taxon>
        <taxon>Thermomonosporaceae</taxon>
        <taxon>Actinomadura</taxon>
    </lineage>
</organism>
<evidence type="ECO:0008006" key="5">
    <source>
        <dbReference type="Google" id="ProtNLM"/>
    </source>
</evidence>
<dbReference type="Proteomes" id="UP000295431">
    <property type="component" value="Unassembled WGS sequence"/>
</dbReference>
<keyword evidence="4" id="KW-1185">Reference proteome</keyword>
<dbReference type="PANTHER" id="PTHR37042:SF4">
    <property type="entry name" value="OUTER MEMBRANE PROTEIN RV1973"/>
    <property type="match status" value="1"/>
</dbReference>
<evidence type="ECO:0000256" key="1">
    <source>
        <dbReference type="ARBA" id="ARBA00004370"/>
    </source>
</evidence>
<comment type="subcellular location">
    <subcellularLocation>
        <location evidence="1">Membrane</location>
    </subcellularLocation>
</comment>
<dbReference type="InterPro" id="IPR032710">
    <property type="entry name" value="NTF2-like_dom_sf"/>
</dbReference>
<dbReference type="AlphaFoldDB" id="A0A4R4NY67"/>
<comment type="caution">
    <text evidence="3">The sequence shown here is derived from an EMBL/GenBank/DDBJ whole genome shotgun (WGS) entry which is preliminary data.</text>
</comment>
<accession>A0A4R4NY67</accession>
<dbReference type="SUPFAM" id="SSF54427">
    <property type="entry name" value="NTF2-like"/>
    <property type="match status" value="1"/>
</dbReference>
<name>A0A4R4NY67_9ACTN</name>
<proteinExistence type="predicted"/>
<dbReference type="OrthoDB" id="3395172at2"/>
<keyword evidence="2" id="KW-0472">Membrane</keyword>
<evidence type="ECO:0000256" key="2">
    <source>
        <dbReference type="ARBA" id="ARBA00023136"/>
    </source>
</evidence>
<sequence>MVTAITLGAVVVALAIASGWLGVVSLRNKDDADQRAKAIQSARQMGVNLMTLDKATAQRDVDRIVAGATGDFKNTLSTQARTLIDQLTQTGAKSTLTDVTAAVVSIDGDSAEVMVSLDGVVTNPKVKDGVPRKYRYLMDLDRVGDRWLVSDLEMVP</sequence>
<reference evidence="3 4" key="1">
    <citation type="submission" date="2019-03" db="EMBL/GenBank/DDBJ databases">
        <title>Draft genome sequences of novel Actinobacteria.</title>
        <authorList>
            <person name="Sahin N."/>
            <person name="Ay H."/>
            <person name="Saygin H."/>
        </authorList>
    </citation>
    <scope>NUCLEOTIDE SEQUENCE [LARGE SCALE GENOMIC DNA]</scope>
    <source>
        <strain evidence="3 4">DSM 45347</strain>
    </source>
</reference>
<evidence type="ECO:0000313" key="3">
    <source>
        <dbReference type="EMBL" id="TDC13183.1"/>
    </source>
</evidence>
<gene>
    <name evidence="3" type="ORF">E1284_21090</name>
</gene>
<dbReference type="GO" id="GO:0016020">
    <property type="term" value="C:membrane"/>
    <property type="evidence" value="ECO:0007669"/>
    <property type="project" value="UniProtKB-SubCell"/>
</dbReference>
<dbReference type="PANTHER" id="PTHR37042">
    <property type="entry name" value="OUTER MEMBRANE PROTEIN RV1973"/>
    <property type="match status" value="1"/>
</dbReference>
<protein>
    <recommendedName>
        <fullName evidence="5">Mce-associated membrane protein</fullName>
    </recommendedName>
</protein>
<evidence type="ECO:0000313" key="4">
    <source>
        <dbReference type="Proteomes" id="UP000295431"/>
    </source>
</evidence>